<dbReference type="InterPro" id="IPR036388">
    <property type="entry name" value="WH-like_DNA-bd_sf"/>
</dbReference>
<dbReference type="InterPro" id="IPR013324">
    <property type="entry name" value="RNA_pol_sigma_r3/r4-like"/>
</dbReference>
<evidence type="ECO:0000256" key="1">
    <source>
        <dbReference type="ARBA" id="ARBA00010641"/>
    </source>
</evidence>
<dbReference type="InterPro" id="IPR013325">
    <property type="entry name" value="RNA_pol_sigma_r2"/>
</dbReference>
<dbReference type="NCBIfam" id="TIGR02937">
    <property type="entry name" value="sigma70-ECF"/>
    <property type="match status" value="1"/>
</dbReference>
<feature type="domain" description="RNA polymerase sigma-70 region 2" evidence="6">
    <location>
        <begin position="24"/>
        <end position="92"/>
    </location>
</feature>
<accession>A0A7X0RU51</accession>
<dbReference type="RefSeq" id="WP_185143943.1">
    <property type="nucleotide sequence ID" value="NZ_JACJVP010000027.1"/>
</dbReference>
<feature type="domain" description="RNA polymerase sigma-70 region 4" evidence="7">
    <location>
        <begin position="132"/>
        <end position="178"/>
    </location>
</feature>
<dbReference type="SUPFAM" id="SSF88946">
    <property type="entry name" value="Sigma2 domain of RNA polymerase sigma factors"/>
    <property type="match status" value="1"/>
</dbReference>
<dbReference type="GO" id="GO:0016987">
    <property type="term" value="F:sigma factor activity"/>
    <property type="evidence" value="ECO:0007669"/>
    <property type="project" value="UniProtKB-KW"/>
</dbReference>
<keyword evidence="5" id="KW-0804">Transcription</keyword>
<evidence type="ECO:0000256" key="2">
    <source>
        <dbReference type="ARBA" id="ARBA00023015"/>
    </source>
</evidence>
<reference evidence="8 9" key="1">
    <citation type="submission" date="2020-08" db="EMBL/GenBank/DDBJ databases">
        <title>Cohnella phylogeny.</title>
        <authorList>
            <person name="Dunlap C."/>
        </authorList>
    </citation>
    <scope>NUCLEOTIDE SEQUENCE [LARGE SCALE GENOMIC DNA]</scope>
    <source>
        <strain evidence="8 9">DSM 28246</strain>
    </source>
</reference>
<dbReference type="Pfam" id="PF04545">
    <property type="entry name" value="Sigma70_r4"/>
    <property type="match status" value="1"/>
</dbReference>
<evidence type="ECO:0000313" key="8">
    <source>
        <dbReference type="EMBL" id="MBB6672465.1"/>
    </source>
</evidence>
<evidence type="ECO:0000256" key="4">
    <source>
        <dbReference type="ARBA" id="ARBA00023125"/>
    </source>
</evidence>
<dbReference type="InterPro" id="IPR007627">
    <property type="entry name" value="RNA_pol_sigma70_r2"/>
</dbReference>
<dbReference type="SUPFAM" id="SSF88659">
    <property type="entry name" value="Sigma3 and sigma4 domains of RNA polymerase sigma factors"/>
    <property type="match status" value="1"/>
</dbReference>
<dbReference type="InterPro" id="IPR039425">
    <property type="entry name" value="RNA_pol_sigma-70-like"/>
</dbReference>
<keyword evidence="3" id="KW-0731">Sigma factor</keyword>
<keyword evidence="9" id="KW-1185">Reference proteome</keyword>
<proteinExistence type="inferred from homology"/>
<keyword evidence="4" id="KW-0238">DNA-binding</keyword>
<evidence type="ECO:0000259" key="7">
    <source>
        <dbReference type="Pfam" id="PF04545"/>
    </source>
</evidence>
<evidence type="ECO:0000256" key="5">
    <source>
        <dbReference type="ARBA" id="ARBA00023163"/>
    </source>
</evidence>
<evidence type="ECO:0000313" key="9">
    <source>
        <dbReference type="Proteomes" id="UP000547209"/>
    </source>
</evidence>
<organism evidence="8 9">
    <name type="scientific">Cohnella nanjingensis</name>
    <dbReference type="NCBI Taxonomy" id="1387779"/>
    <lineage>
        <taxon>Bacteria</taxon>
        <taxon>Bacillati</taxon>
        <taxon>Bacillota</taxon>
        <taxon>Bacilli</taxon>
        <taxon>Bacillales</taxon>
        <taxon>Paenibacillaceae</taxon>
        <taxon>Cohnella</taxon>
    </lineage>
</organism>
<dbReference type="InterPro" id="IPR014284">
    <property type="entry name" value="RNA_pol_sigma-70_dom"/>
</dbReference>
<sequence length="188" mass="21913">MAHPSEAELMRLIRERRRDALEQLYDRYVRLVYSFANKATGDEGLSREIVQLVFTRLWTTHAEYDADKGQFASWIITITRNVSIDVLRRERRHRTNVPMDELVRTSGDAEANDPEAGAIRRLEYSEMRAAASRLSVAQQRVIDLLYWRGYTLQEIAAMGEEPIGTVKNRLHQALRMLRRHLQGMREEG</sequence>
<comment type="similarity">
    <text evidence="1">Belongs to the sigma-70 factor family. ECF subfamily.</text>
</comment>
<evidence type="ECO:0000259" key="6">
    <source>
        <dbReference type="Pfam" id="PF04542"/>
    </source>
</evidence>
<dbReference type="Proteomes" id="UP000547209">
    <property type="component" value="Unassembled WGS sequence"/>
</dbReference>
<dbReference type="PANTHER" id="PTHR43133">
    <property type="entry name" value="RNA POLYMERASE ECF-TYPE SIGMA FACTO"/>
    <property type="match status" value="1"/>
</dbReference>
<dbReference type="InterPro" id="IPR007630">
    <property type="entry name" value="RNA_pol_sigma70_r4"/>
</dbReference>
<dbReference type="Gene3D" id="1.10.1740.10">
    <property type="match status" value="1"/>
</dbReference>
<evidence type="ECO:0000256" key="3">
    <source>
        <dbReference type="ARBA" id="ARBA00023082"/>
    </source>
</evidence>
<dbReference type="AlphaFoldDB" id="A0A7X0RU51"/>
<dbReference type="PANTHER" id="PTHR43133:SF62">
    <property type="entry name" value="RNA POLYMERASE SIGMA FACTOR SIGZ"/>
    <property type="match status" value="1"/>
</dbReference>
<dbReference type="GO" id="GO:0003677">
    <property type="term" value="F:DNA binding"/>
    <property type="evidence" value="ECO:0007669"/>
    <property type="project" value="UniProtKB-KW"/>
</dbReference>
<protein>
    <submittedName>
        <fullName evidence="8">Sigma-70 family RNA polymerase sigma factor</fullName>
    </submittedName>
</protein>
<keyword evidence="2" id="KW-0805">Transcription regulation</keyword>
<dbReference type="GO" id="GO:0006352">
    <property type="term" value="P:DNA-templated transcription initiation"/>
    <property type="evidence" value="ECO:0007669"/>
    <property type="project" value="InterPro"/>
</dbReference>
<gene>
    <name evidence="8" type="ORF">H7C19_17435</name>
</gene>
<dbReference type="EMBL" id="JACJVP010000027">
    <property type="protein sequence ID" value="MBB6672465.1"/>
    <property type="molecule type" value="Genomic_DNA"/>
</dbReference>
<dbReference type="Pfam" id="PF04542">
    <property type="entry name" value="Sigma70_r2"/>
    <property type="match status" value="1"/>
</dbReference>
<comment type="caution">
    <text evidence="8">The sequence shown here is derived from an EMBL/GenBank/DDBJ whole genome shotgun (WGS) entry which is preliminary data.</text>
</comment>
<name>A0A7X0RU51_9BACL</name>
<dbReference type="Gene3D" id="1.10.10.10">
    <property type="entry name" value="Winged helix-like DNA-binding domain superfamily/Winged helix DNA-binding domain"/>
    <property type="match status" value="1"/>
</dbReference>